<keyword evidence="2" id="KW-1185">Reference proteome</keyword>
<organism evidence="1 2">
    <name type="scientific">Prymnesium parvum</name>
    <name type="common">Toxic golden alga</name>
    <dbReference type="NCBI Taxonomy" id="97485"/>
    <lineage>
        <taxon>Eukaryota</taxon>
        <taxon>Haptista</taxon>
        <taxon>Haptophyta</taxon>
        <taxon>Prymnesiophyceae</taxon>
        <taxon>Prymnesiales</taxon>
        <taxon>Prymnesiaceae</taxon>
        <taxon>Prymnesium</taxon>
    </lineage>
</organism>
<reference evidence="1 2" key="1">
    <citation type="journal article" date="2024" name="Science">
        <title>Giant polyketide synthase enzymes in the biosynthesis of giant marine polyether toxins.</title>
        <authorList>
            <person name="Fallon T.R."/>
            <person name="Shende V.V."/>
            <person name="Wierzbicki I.H."/>
            <person name="Pendleton A.L."/>
            <person name="Watervoot N.F."/>
            <person name="Auber R.P."/>
            <person name="Gonzalez D.J."/>
            <person name="Wisecaver J.H."/>
            <person name="Moore B.S."/>
        </authorList>
    </citation>
    <scope>NUCLEOTIDE SEQUENCE [LARGE SCALE GENOMIC DNA]</scope>
    <source>
        <strain evidence="1 2">12B1</strain>
    </source>
</reference>
<comment type="caution">
    <text evidence="1">The sequence shown here is derived from an EMBL/GenBank/DDBJ whole genome shotgun (WGS) entry which is preliminary data.</text>
</comment>
<dbReference type="AlphaFoldDB" id="A0AB34IJH3"/>
<protein>
    <recommendedName>
        <fullName evidence="3">DUF4440 domain-containing protein</fullName>
    </recommendedName>
</protein>
<evidence type="ECO:0000313" key="1">
    <source>
        <dbReference type="EMBL" id="KAL1499106.1"/>
    </source>
</evidence>
<sequence length="109" mass="11956">MTLDRQVRTNNMVALDNADAYAQLLDGQAFGPSPAPPLRGAPPPRARVEVEWGSEWFAGVITSSKPGLNSNGAPATIYRVWYDATTQHRAQGAWHDLAEIHWRLIPAPP</sequence>
<accession>A0AB34IJH3</accession>
<evidence type="ECO:0008006" key="3">
    <source>
        <dbReference type="Google" id="ProtNLM"/>
    </source>
</evidence>
<evidence type="ECO:0000313" key="2">
    <source>
        <dbReference type="Proteomes" id="UP001515480"/>
    </source>
</evidence>
<gene>
    <name evidence="1" type="ORF">AB1Y20_013618</name>
</gene>
<name>A0AB34IJH3_PRYPA</name>
<proteinExistence type="predicted"/>
<dbReference type="Proteomes" id="UP001515480">
    <property type="component" value="Unassembled WGS sequence"/>
</dbReference>
<dbReference type="EMBL" id="JBGBPQ010000026">
    <property type="protein sequence ID" value="KAL1499106.1"/>
    <property type="molecule type" value="Genomic_DNA"/>
</dbReference>